<name>A0ABV6TCR9_9ACTN</name>
<sequence length="158" mass="18097">MARAERSVPGMQPRVQRLVCGWCEMQWNRPRRRGPAPRWCSDACKQAAWRSRVGPEELSVRRRRAETERAKALQLTWYRAVFRSISPLHPLPTATAQSLLVELAGHAPDSTAGAKLLYRKAATRWHPDLTHGDEEVFKLLEHVYQTVQLPAPPTRRPC</sequence>
<dbReference type="SUPFAM" id="SSF46565">
    <property type="entry name" value="Chaperone J-domain"/>
    <property type="match status" value="1"/>
</dbReference>
<evidence type="ECO:0008006" key="3">
    <source>
        <dbReference type="Google" id="ProtNLM"/>
    </source>
</evidence>
<reference evidence="1 2" key="1">
    <citation type="submission" date="2024-09" db="EMBL/GenBank/DDBJ databases">
        <authorList>
            <person name="Sun Q."/>
            <person name="Mori K."/>
        </authorList>
    </citation>
    <scope>NUCLEOTIDE SEQUENCE [LARGE SCALE GENOMIC DNA]</scope>
    <source>
        <strain evidence="1 2">JCM 4557</strain>
    </source>
</reference>
<dbReference type="EMBL" id="JBHMQV010000007">
    <property type="protein sequence ID" value="MFC0843577.1"/>
    <property type="molecule type" value="Genomic_DNA"/>
</dbReference>
<evidence type="ECO:0000313" key="2">
    <source>
        <dbReference type="Proteomes" id="UP001589887"/>
    </source>
</evidence>
<proteinExistence type="predicted"/>
<dbReference type="InterPro" id="IPR036869">
    <property type="entry name" value="J_dom_sf"/>
</dbReference>
<keyword evidence="2" id="KW-1185">Reference proteome</keyword>
<dbReference type="Proteomes" id="UP001589887">
    <property type="component" value="Unassembled WGS sequence"/>
</dbReference>
<dbReference type="Gene3D" id="1.10.287.110">
    <property type="entry name" value="DnaJ domain"/>
    <property type="match status" value="1"/>
</dbReference>
<comment type="caution">
    <text evidence="1">The sequence shown here is derived from an EMBL/GenBank/DDBJ whole genome shotgun (WGS) entry which is preliminary data.</text>
</comment>
<dbReference type="RefSeq" id="WP_394317324.1">
    <property type="nucleotide sequence ID" value="NZ_JBHMQV010000007.1"/>
</dbReference>
<organism evidence="1 2">
    <name type="scientific">Streptomyces noboritoensis</name>
    <dbReference type="NCBI Taxonomy" id="67337"/>
    <lineage>
        <taxon>Bacteria</taxon>
        <taxon>Bacillati</taxon>
        <taxon>Actinomycetota</taxon>
        <taxon>Actinomycetes</taxon>
        <taxon>Kitasatosporales</taxon>
        <taxon>Streptomycetaceae</taxon>
        <taxon>Streptomyces</taxon>
    </lineage>
</organism>
<accession>A0ABV6TCR9</accession>
<protein>
    <recommendedName>
        <fullName evidence="3">J domain-containing protein</fullName>
    </recommendedName>
</protein>
<gene>
    <name evidence="1" type="ORF">ACFH04_07515</name>
</gene>
<evidence type="ECO:0000313" key="1">
    <source>
        <dbReference type="EMBL" id="MFC0843577.1"/>
    </source>
</evidence>